<dbReference type="OrthoDB" id="6608753at2759"/>
<gene>
    <name evidence="4" type="primary">LOC112687189</name>
</gene>
<name>A0A8B8FX48_9HEMI</name>
<reference evidence="4" key="1">
    <citation type="submission" date="2025-08" db="UniProtKB">
        <authorList>
            <consortium name="RefSeq"/>
        </authorList>
    </citation>
    <scope>IDENTIFICATION</scope>
    <source>
        <tissue evidence="4">Whole body</tissue>
    </source>
</reference>
<dbReference type="PANTHER" id="PTHR45749:SF14">
    <property type="entry name" value="TTF-TYPE DOMAIN-CONTAINING PROTEIN"/>
    <property type="match status" value="1"/>
</dbReference>
<evidence type="ECO:0000259" key="2">
    <source>
        <dbReference type="Pfam" id="PF14291"/>
    </source>
</evidence>
<dbReference type="GeneID" id="112687189"/>
<feature type="domain" description="DUF4371" evidence="2">
    <location>
        <begin position="12"/>
        <end position="236"/>
    </location>
</feature>
<protein>
    <submittedName>
        <fullName evidence="4">Zinc finger MYM-type protein 1-like</fullName>
    </submittedName>
</protein>
<evidence type="ECO:0000313" key="3">
    <source>
        <dbReference type="Proteomes" id="UP000694846"/>
    </source>
</evidence>
<keyword evidence="3" id="KW-1185">Reference proteome</keyword>
<feature type="domain" description="HAT C-terminal dimerisation" evidence="1">
    <location>
        <begin position="558"/>
        <end position="601"/>
    </location>
</feature>
<dbReference type="GO" id="GO:0046983">
    <property type="term" value="F:protein dimerization activity"/>
    <property type="evidence" value="ECO:0007669"/>
    <property type="project" value="InterPro"/>
</dbReference>
<dbReference type="InterPro" id="IPR012337">
    <property type="entry name" value="RNaseH-like_sf"/>
</dbReference>
<dbReference type="SUPFAM" id="SSF53098">
    <property type="entry name" value="Ribonuclease H-like"/>
    <property type="match status" value="1"/>
</dbReference>
<dbReference type="Pfam" id="PF14291">
    <property type="entry name" value="DUF4371"/>
    <property type="match status" value="1"/>
</dbReference>
<dbReference type="AlphaFoldDB" id="A0A8B8FX48"/>
<sequence>MSNNSNNNVSVFISEGFNNWKKAVERFNMHENSELHKTNVVKNSFIKRNANIYAQISDSHKKSMEESRLALDKIISSVFFLAKQGLALRGHTDESANLNQLLKLRSEDSTELNNWLGRTKYKWISHDIINEILSMLSLEVIRNIIKQIKENTFYAILLDETSDITVKEQISFCLRTVDKESLEIEEYFMGFYETPKTDSDTLFKILKDILCRLELDFYNIRGQCFDGASNVSGIHKGLQARIKEIEPRALFVHCQAHSLNLVTQDSMRNVKNARDVLNFIRELITFIKQSPKRLSWFKTNQKDENMTSLRPFCPTRWTLRYTSLCSVMDNYNELLTFLSDFSKTEHNDADSKANGFFKQLKTADTYIMLKIVISIFKHMETTNTVLQSKSLDFKLSVQILNTLEDTISNLRDTFHILWKSAKKEWSDLKLDAPKESRKRKKPQKYEDGVTKSFEFSPESKYNQIYKEIIDHILSGLQLRFNSEIRSFLCNVEMFLIDPKISPEIICTFYKDDINIDKLKLHRDMFHDIIKGQGLIVSSFADILNIFKNKSYLVIHLTELRKCIQLILTVPVTTCTTERSFSMLRRLKTYTRSTMTQTSKRLEWAGHLWRKNGICKQVLMGRINGRRPRGHPRHRWMDTVKSDLAEIAPETELAESENKEKWQEIVEAAKALNGL</sequence>
<dbReference type="Pfam" id="PF05699">
    <property type="entry name" value="Dimer_Tnp_hAT"/>
    <property type="match status" value="1"/>
</dbReference>
<evidence type="ECO:0000313" key="4">
    <source>
        <dbReference type="RefSeq" id="XP_025415549.1"/>
    </source>
</evidence>
<evidence type="ECO:0000259" key="1">
    <source>
        <dbReference type="Pfam" id="PF05699"/>
    </source>
</evidence>
<dbReference type="Proteomes" id="UP000694846">
    <property type="component" value="Unplaced"/>
</dbReference>
<dbReference type="RefSeq" id="XP_025415549.1">
    <property type="nucleotide sequence ID" value="XM_025559764.1"/>
</dbReference>
<dbReference type="InterPro" id="IPR025398">
    <property type="entry name" value="DUF4371"/>
</dbReference>
<proteinExistence type="predicted"/>
<dbReference type="InterPro" id="IPR008906">
    <property type="entry name" value="HATC_C_dom"/>
</dbReference>
<dbReference type="PANTHER" id="PTHR45749">
    <property type="match status" value="1"/>
</dbReference>
<organism evidence="3 4">
    <name type="scientific">Sipha flava</name>
    <name type="common">yellow sugarcane aphid</name>
    <dbReference type="NCBI Taxonomy" id="143950"/>
    <lineage>
        <taxon>Eukaryota</taxon>
        <taxon>Metazoa</taxon>
        <taxon>Ecdysozoa</taxon>
        <taxon>Arthropoda</taxon>
        <taxon>Hexapoda</taxon>
        <taxon>Insecta</taxon>
        <taxon>Pterygota</taxon>
        <taxon>Neoptera</taxon>
        <taxon>Paraneoptera</taxon>
        <taxon>Hemiptera</taxon>
        <taxon>Sternorrhyncha</taxon>
        <taxon>Aphidomorpha</taxon>
        <taxon>Aphidoidea</taxon>
        <taxon>Aphididae</taxon>
        <taxon>Sipha</taxon>
    </lineage>
</organism>
<accession>A0A8B8FX48</accession>